<reference evidence="4" key="1">
    <citation type="journal article" date="2015" name="PeerJ">
        <title>First genomic representation of candidate bacterial phylum KSB3 points to enhanced environmental sensing as a trigger of wastewater bulking.</title>
        <authorList>
            <person name="Sekiguchi Y."/>
            <person name="Ohashi A."/>
            <person name="Parks D.H."/>
            <person name="Yamauchi T."/>
            <person name="Tyson G.W."/>
            <person name="Hugenholtz P."/>
        </authorList>
    </citation>
    <scope>NUCLEOTIDE SEQUENCE [LARGE SCALE GENOMIC DNA]</scope>
</reference>
<gene>
    <name evidence="4" type="ORF">U27_01595</name>
</gene>
<dbReference type="EMBL" id="DF820463">
    <property type="protein sequence ID" value="GAK54765.1"/>
    <property type="molecule type" value="Genomic_DNA"/>
</dbReference>
<evidence type="ECO:0000313" key="5">
    <source>
        <dbReference type="Proteomes" id="UP000030661"/>
    </source>
</evidence>
<dbReference type="PROSITE" id="PS51747">
    <property type="entry name" value="CYT_DCMP_DEAMINASES_2"/>
    <property type="match status" value="1"/>
</dbReference>
<sequence length="156" mass="17611">MNDQHFLRIAIQYAQEARIEGNHPFGAILVDAQGNILLSAKNRVNTEHDATGHAETNLMRLASKTYDREFLRTCTMYTSTEPCAMCSGAIYWTGVGRVVYALSEEELYKMTGDNPENLTMRLPCREVFARGQQEVTVVGPLLEAEARKVHEGFWEP</sequence>
<evidence type="ECO:0000256" key="1">
    <source>
        <dbReference type="ARBA" id="ARBA00022723"/>
    </source>
</evidence>
<dbReference type="PROSITE" id="PS00903">
    <property type="entry name" value="CYT_DCMP_DEAMINASES_1"/>
    <property type="match status" value="1"/>
</dbReference>
<proteinExistence type="predicted"/>
<name>A0A0S6W595_VECG1</name>
<dbReference type="eggNOG" id="COG0590">
    <property type="taxonomic scope" value="Bacteria"/>
</dbReference>
<evidence type="ECO:0000259" key="3">
    <source>
        <dbReference type="PROSITE" id="PS51747"/>
    </source>
</evidence>
<protein>
    <recommendedName>
        <fullName evidence="3">CMP/dCMP-type deaminase domain-containing protein</fullName>
    </recommendedName>
</protein>
<dbReference type="Gene3D" id="3.40.140.10">
    <property type="entry name" value="Cytidine Deaminase, domain 2"/>
    <property type="match status" value="1"/>
</dbReference>
<dbReference type="STRING" id="1499967.U27_01595"/>
<dbReference type="SUPFAM" id="SSF53927">
    <property type="entry name" value="Cytidine deaminase-like"/>
    <property type="match status" value="1"/>
</dbReference>
<keyword evidence="2" id="KW-0862">Zinc</keyword>
<dbReference type="GO" id="GO:0008270">
    <property type="term" value="F:zinc ion binding"/>
    <property type="evidence" value="ECO:0007669"/>
    <property type="project" value="InterPro"/>
</dbReference>
<dbReference type="InterPro" id="IPR016192">
    <property type="entry name" value="APOBEC/CMP_deaminase_Zn-bd"/>
</dbReference>
<dbReference type="HOGENOM" id="CLU_025810_5_1_0"/>
<dbReference type="Proteomes" id="UP000030661">
    <property type="component" value="Unassembled WGS sequence"/>
</dbReference>
<dbReference type="CDD" id="cd01285">
    <property type="entry name" value="nucleoside_deaminase"/>
    <property type="match status" value="1"/>
</dbReference>
<keyword evidence="5" id="KW-1185">Reference proteome</keyword>
<dbReference type="GO" id="GO:0016787">
    <property type="term" value="F:hydrolase activity"/>
    <property type="evidence" value="ECO:0007669"/>
    <property type="project" value="InterPro"/>
</dbReference>
<dbReference type="InterPro" id="IPR016193">
    <property type="entry name" value="Cytidine_deaminase-like"/>
</dbReference>
<accession>A0A0S6W595</accession>
<dbReference type="AlphaFoldDB" id="A0A0S6W595"/>
<dbReference type="PANTHER" id="PTHR11079:SF179">
    <property type="entry name" value="TRNA(ADENINE(34)) DEAMINASE, CHLOROPLASTIC"/>
    <property type="match status" value="1"/>
</dbReference>
<dbReference type="InterPro" id="IPR002125">
    <property type="entry name" value="CMP_dCMP_dom"/>
</dbReference>
<evidence type="ECO:0000256" key="2">
    <source>
        <dbReference type="ARBA" id="ARBA00022833"/>
    </source>
</evidence>
<evidence type="ECO:0000313" key="4">
    <source>
        <dbReference type="EMBL" id="GAK54765.1"/>
    </source>
</evidence>
<dbReference type="Pfam" id="PF00383">
    <property type="entry name" value="dCMP_cyt_deam_1"/>
    <property type="match status" value="1"/>
</dbReference>
<dbReference type="FunFam" id="3.40.140.10:FF:000051">
    <property type="entry name" value="Nucleoside deaminase"/>
    <property type="match status" value="1"/>
</dbReference>
<keyword evidence="1" id="KW-0479">Metal-binding</keyword>
<feature type="domain" description="CMP/dCMP-type deaminase" evidence="3">
    <location>
        <begin position="1"/>
        <end position="121"/>
    </location>
</feature>
<dbReference type="PANTHER" id="PTHR11079">
    <property type="entry name" value="CYTOSINE DEAMINASE FAMILY MEMBER"/>
    <property type="match status" value="1"/>
</dbReference>
<organism evidence="4">
    <name type="scientific">Vecturithrix granuli</name>
    <dbReference type="NCBI Taxonomy" id="1499967"/>
    <lineage>
        <taxon>Bacteria</taxon>
        <taxon>Candidatus Moduliflexota</taxon>
        <taxon>Candidatus Vecturitrichia</taxon>
        <taxon>Candidatus Vecturitrichales</taxon>
        <taxon>Candidatus Vecturitrichaceae</taxon>
        <taxon>Candidatus Vecturithrix</taxon>
    </lineage>
</organism>